<organism evidence="1 2">
    <name type="scientific">Candidatus Cohnella colombiensis</name>
    <dbReference type="NCBI Taxonomy" id="3121368"/>
    <lineage>
        <taxon>Bacteria</taxon>
        <taxon>Bacillati</taxon>
        <taxon>Bacillota</taxon>
        <taxon>Bacilli</taxon>
        <taxon>Bacillales</taxon>
        <taxon>Paenibacillaceae</taxon>
        <taxon>Cohnella</taxon>
    </lineage>
</organism>
<dbReference type="InterPro" id="IPR016024">
    <property type="entry name" value="ARM-type_fold"/>
</dbReference>
<evidence type="ECO:0000313" key="1">
    <source>
        <dbReference type="EMBL" id="WEK55781.1"/>
    </source>
</evidence>
<dbReference type="Gene3D" id="1.25.10.90">
    <property type="match status" value="1"/>
</dbReference>
<keyword evidence="2" id="KW-1185">Reference proteome</keyword>
<dbReference type="Proteomes" id="UP001178662">
    <property type="component" value="Chromosome"/>
</dbReference>
<dbReference type="PANTHER" id="PTHR34070:SF1">
    <property type="entry name" value="DNA ALKYLATION REPAIR PROTEIN"/>
    <property type="match status" value="1"/>
</dbReference>
<accession>A0AA95EZM5</accession>
<evidence type="ECO:0000313" key="2">
    <source>
        <dbReference type="Proteomes" id="UP001178662"/>
    </source>
</evidence>
<protein>
    <submittedName>
        <fullName evidence="1">DNA alkylation repair protein</fullName>
    </submittedName>
</protein>
<dbReference type="EMBL" id="CP119317">
    <property type="protein sequence ID" value="WEK55781.1"/>
    <property type="molecule type" value="Genomic_DNA"/>
</dbReference>
<dbReference type="Pfam" id="PF08713">
    <property type="entry name" value="DNA_alkylation"/>
    <property type="match status" value="1"/>
</dbReference>
<dbReference type="InterPro" id="IPR014825">
    <property type="entry name" value="DNA_alkylation"/>
</dbReference>
<name>A0AA95EZM5_9BACL</name>
<dbReference type="CDD" id="cd06561">
    <property type="entry name" value="AlkD_like"/>
    <property type="match status" value="1"/>
</dbReference>
<gene>
    <name evidence="1" type="ORF">P0Y55_06975</name>
</gene>
<reference evidence="1" key="1">
    <citation type="submission" date="2023-03" db="EMBL/GenBank/DDBJ databases">
        <title>Andean soil-derived lignocellulolytic bacterial consortium as a source of novel taxa and putative plastic-active enzymes.</title>
        <authorList>
            <person name="Diaz-Garcia L."/>
            <person name="Chuvochina M."/>
            <person name="Feuerriegel G."/>
            <person name="Bunk B."/>
            <person name="Sproer C."/>
            <person name="Streit W.R."/>
            <person name="Rodriguez L.M."/>
            <person name="Overmann J."/>
            <person name="Jimenez D.J."/>
        </authorList>
    </citation>
    <scope>NUCLEOTIDE SEQUENCE</scope>
    <source>
        <strain evidence="1">MAG 2441</strain>
    </source>
</reference>
<proteinExistence type="predicted"/>
<dbReference type="AlphaFoldDB" id="A0AA95EZM5"/>
<sequence>MDKPIREQIIALADEEYRKFSAALIPTIDNILGVRLPLLRQLARNIVKGDWRKYLNDADCTYFEEVMLQGMVIGELKIDIEEVLSNVAHFVPKIDNWSTCDSFCSGLKIAKLNQERVWHFIQPYLLSEQQYELRFGIVMLLNYYVKENYIDDVLQRLDRIKHDGYYVKMAIAWAVSICFAKLPGRTMAYLNNNSLDEFTYHKALQKIVESQRVDRDVKVIIKGMRRR</sequence>
<dbReference type="PANTHER" id="PTHR34070">
    <property type="entry name" value="ARMADILLO-TYPE FOLD"/>
    <property type="match status" value="1"/>
</dbReference>
<dbReference type="SUPFAM" id="SSF48371">
    <property type="entry name" value="ARM repeat"/>
    <property type="match status" value="1"/>
</dbReference>